<dbReference type="GO" id="GO:0006696">
    <property type="term" value="P:ergosterol biosynthetic process"/>
    <property type="evidence" value="ECO:0007669"/>
    <property type="project" value="TreeGrafter"/>
</dbReference>
<evidence type="ECO:0000256" key="9">
    <source>
        <dbReference type="ARBA" id="ARBA00023098"/>
    </source>
</evidence>
<keyword evidence="3 13" id="KW-0444">Lipid biosynthesis</keyword>
<evidence type="ECO:0000256" key="10">
    <source>
        <dbReference type="ARBA" id="ARBA00023136"/>
    </source>
</evidence>
<dbReference type="InterPro" id="IPR001171">
    <property type="entry name" value="ERG24_DHCR-like"/>
</dbReference>
<dbReference type="Pfam" id="PF01222">
    <property type="entry name" value="ERG4_ERG24"/>
    <property type="match status" value="1"/>
</dbReference>
<evidence type="ECO:0000313" key="14">
    <source>
        <dbReference type="EMBL" id="SUZ11591.1"/>
    </source>
</evidence>
<evidence type="ECO:0000256" key="8">
    <source>
        <dbReference type="ARBA" id="ARBA00023011"/>
    </source>
</evidence>
<evidence type="ECO:0000256" key="11">
    <source>
        <dbReference type="ARBA" id="ARBA00023166"/>
    </source>
</evidence>
<dbReference type="PROSITE" id="PS01017">
    <property type="entry name" value="STEROL_REDUCT_1"/>
    <property type="match status" value="1"/>
</dbReference>
<evidence type="ECO:0000256" key="7">
    <source>
        <dbReference type="ARBA" id="ARBA00023002"/>
    </source>
</evidence>
<evidence type="ECO:0000256" key="6">
    <source>
        <dbReference type="ARBA" id="ARBA00022989"/>
    </source>
</evidence>
<dbReference type="PROSITE" id="PS01018">
    <property type="entry name" value="STEROL_REDUCT_2"/>
    <property type="match status" value="1"/>
</dbReference>
<organism evidence="14">
    <name type="scientific">Blumeria graminis f. sp. tritici 96224</name>
    <dbReference type="NCBI Taxonomy" id="1268274"/>
    <lineage>
        <taxon>Eukaryota</taxon>
        <taxon>Fungi</taxon>
        <taxon>Dikarya</taxon>
        <taxon>Ascomycota</taxon>
        <taxon>Pezizomycotina</taxon>
        <taxon>Leotiomycetes</taxon>
        <taxon>Erysiphales</taxon>
        <taxon>Erysiphaceae</taxon>
        <taxon>Blumeria</taxon>
    </lineage>
</organism>
<protein>
    <recommendedName>
        <fullName evidence="13">Delta(14)-sterol reductase</fullName>
    </recommendedName>
    <alternativeName>
        <fullName evidence="13">C-14 sterol reductase</fullName>
    </alternativeName>
    <alternativeName>
        <fullName evidence="13">Sterol C14-reductase</fullName>
    </alternativeName>
</protein>
<keyword evidence="8 13" id="KW-0756">Sterol biosynthesis</keyword>
<keyword evidence="7 13" id="KW-0560">Oxidoreductase</keyword>
<sequence length="489" mass="55436">MTHSKSGCYEFGGPAGAFGVSFGLPILIYLFTFLCNDISGCPSPSILSTSQFSIDHLKHEVGWPVNGVWGLSSWDVFVKVLGYYLFNAMLHRVLPGQEVEGTELSSGGKLHYKLNSWSSAILTLAICAVGTAIQGTDFAVWNYIFDNYVQILTANIIIAFVLATFVYACSFTVKQGNKEKRELAAGGNSGNVLYDWFIGRELNPRARLPLLGEIDIKLWCELRPGMLGWLLLDLTFVAHQYKTFGFISDSIALVTLFHTLYVLDAYWMEPAALTTMDITSDGFGFMLAFGDLVWLPFVYSFQARYLASYPFNLGTFGTISVLAILGLGYYIFRSANNEKNRFRVNPLDPRVRHLKYLETKSGSKLLTSGWWGKARHINYLGDWIMAWAYCLPTGISGFVVRQDFMTAGENFTQKGISFIGSRKFQEPYEVTQGEARGYGMVFTYFYLVYFAILLIHREMRDEEKCKRKYGDDWRKYCKIVPYRFIPGIF</sequence>
<dbReference type="InterPro" id="IPR018083">
    <property type="entry name" value="Sterol_reductase_CS"/>
</dbReference>
<feature type="non-terminal residue" evidence="14">
    <location>
        <position position="489"/>
    </location>
</feature>
<keyword evidence="9 13" id="KW-0443">Lipid metabolism</keyword>
<keyword evidence="5 13" id="KW-0752">Steroid biosynthesis</keyword>
<keyword evidence="6 13" id="KW-1133">Transmembrane helix</keyword>
<feature type="transmembrane region" description="Helical" evidence="13">
    <location>
        <begin position="283"/>
        <end position="301"/>
    </location>
</feature>
<comment type="subcellular location">
    <subcellularLocation>
        <location evidence="1">Membrane</location>
        <topology evidence="1">Multi-pass membrane protein</topology>
    </subcellularLocation>
</comment>
<dbReference type="PANTHER" id="PTHR21257:SF52">
    <property type="entry name" value="DELTA(14)-STEROL REDUCTASE TM7SF2"/>
    <property type="match status" value="1"/>
</dbReference>
<comment type="caution">
    <text evidence="13">Lacks conserved residue(s) required for the propagation of feature annotation.</text>
</comment>
<keyword evidence="11 13" id="KW-1207">Sterol metabolism</keyword>
<dbReference type="PANTHER" id="PTHR21257">
    <property type="entry name" value="DELTA(14)-STEROL REDUCTASE"/>
    <property type="match status" value="1"/>
</dbReference>
<feature type="transmembrane region" description="Helical" evidence="13">
    <location>
        <begin position="313"/>
        <end position="332"/>
    </location>
</feature>
<evidence type="ECO:0000256" key="1">
    <source>
        <dbReference type="ARBA" id="ARBA00004141"/>
    </source>
</evidence>
<name>A0A381LES9_BLUGR</name>
<dbReference type="GO" id="GO:0050613">
    <property type="term" value="F:Delta14-sterol reductase activity"/>
    <property type="evidence" value="ECO:0007669"/>
    <property type="project" value="UniProtKB-ARBA"/>
</dbReference>
<evidence type="ECO:0000256" key="5">
    <source>
        <dbReference type="ARBA" id="ARBA00022955"/>
    </source>
</evidence>
<keyword evidence="12 13" id="KW-0753">Steroid metabolism</keyword>
<evidence type="ECO:0000256" key="12">
    <source>
        <dbReference type="ARBA" id="ARBA00023221"/>
    </source>
</evidence>
<feature type="transmembrane region" description="Helical" evidence="13">
    <location>
        <begin position="114"/>
        <end position="136"/>
    </location>
</feature>
<reference evidence="14" key="1">
    <citation type="submission" date="2018-07" db="EMBL/GenBank/DDBJ databases">
        <authorList>
            <person name="Quirk P.G."/>
            <person name="Krulwich T.A."/>
        </authorList>
    </citation>
    <scope>NUCLEOTIDE SEQUENCE</scope>
    <source>
        <strain evidence="14">96224</strain>
    </source>
</reference>
<evidence type="ECO:0000256" key="13">
    <source>
        <dbReference type="RuleBase" id="RU369120"/>
    </source>
</evidence>
<evidence type="ECO:0000256" key="2">
    <source>
        <dbReference type="ARBA" id="ARBA00005402"/>
    </source>
</evidence>
<gene>
    <name evidence="14" type="ORF">BGT96224V2_LOCUS4776</name>
</gene>
<evidence type="ECO:0000256" key="4">
    <source>
        <dbReference type="ARBA" id="ARBA00022692"/>
    </source>
</evidence>
<proteinExistence type="inferred from homology"/>
<evidence type="ECO:0000256" key="3">
    <source>
        <dbReference type="ARBA" id="ARBA00022516"/>
    </source>
</evidence>
<dbReference type="GO" id="GO:0005789">
    <property type="term" value="C:endoplasmic reticulum membrane"/>
    <property type="evidence" value="ECO:0007669"/>
    <property type="project" value="TreeGrafter"/>
</dbReference>
<dbReference type="Gene3D" id="1.20.120.1630">
    <property type="match status" value="1"/>
</dbReference>
<dbReference type="EMBL" id="UIGY01000134">
    <property type="protein sequence ID" value="SUZ11591.1"/>
    <property type="molecule type" value="Genomic_DNA"/>
</dbReference>
<comment type="similarity">
    <text evidence="2 13">Belongs to the ERG4/ERG24 family.</text>
</comment>
<dbReference type="OrthoDB" id="10262235at2759"/>
<dbReference type="AlphaFoldDB" id="A0A381LES9"/>
<keyword evidence="10 13" id="KW-0472">Membrane</keyword>
<keyword evidence="4 13" id="KW-0812">Transmembrane</keyword>
<accession>A0A381LES9</accession>
<feature type="transmembrane region" description="Helical" evidence="13">
    <location>
        <begin position="437"/>
        <end position="456"/>
    </location>
</feature>
<feature type="transmembrane region" description="Helical" evidence="13">
    <location>
        <begin position="148"/>
        <end position="173"/>
    </location>
</feature>
<feature type="transmembrane region" description="Helical" evidence="13">
    <location>
        <begin position="15"/>
        <end position="35"/>
    </location>
</feature>